<dbReference type="InterPro" id="IPR011009">
    <property type="entry name" value="Kinase-like_dom_sf"/>
</dbReference>
<feature type="compositionally biased region" description="Gly residues" evidence="3">
    <location>
        <begin position="114"/>
        <end position="125"/>
    </location>
</feature>
<dbReference type="SUPFAM" id="SSF56112">
    <property type="entry name" value="Protein kinase-like (PK-like)"/>
    <property type="match status" value="1"/>
</dbReference>
<evidence type="ECO:0000256" key="3">
    <source>
        <dbReference type="SAM" id="MobiDB-lite"/>
    </source>
</evidence>
<comment type="catalytic activity">
    <reaction evidence="2">
        <text>N(6)-D-ribulosyl-L-lysyl-[protein] + ATP = N(6)-(3-O-phospho-D-ribulosyl)-L-lysyl-[protein] + ADP + H(+)</text>
        <dbReference type="Rhea" id="RHEA:48432"/>
        <dbReference type="Rhea" id="RHEA-COMP:12103"/>
        <dbReference type="Rhea" id="RHEA-COMP:12104"/>
        <dbReference type="ChEBI" id="CHEBI:15378"/>
        <dbReference type="ChEBI" id="CHEBI:30616"/>
        <dbReference type="ChEBI" id="CHEBI:90418"/>
        <dbReference type="ChEBI" id="CHEBI:90420"/>
        <dbReference type="ChEBI" id="CHEBI:456216"/>
        <dbReference type="EC" id="2.7.1.172"/>
    </reaction>
    <physiologicalReaction direction="left-to-right" evidence="2">
        <dbReference type="Rhea" id="RHEA:48433"/>
    </physiologicalReaction>
</comment>
<gene>
    <name evidence="5" type="ORF">PAUS00366_LOCUS23211</name>
</gene>
<proteinExistence type="predicted"/>
<feature type="region of interest" description="Disordered" evidence="3">
    <location>
        <begin position="108"/>
        <end position="127"/>
    </location>
</feature>
<keyword evidence="4" id="KW-0812">Transmembrane</keyword>
<sequence>MILPKPRGVVTIGVTSRRTIGVSVSVVAFASLFFGGFCFVRPSQAFVANPNGNIVSASSRGRTTTATTTDRTTRVRLLMGGGAGGGGATTTFLDTVSNAASKTLGRNVRLEPTTGGGAAGGGGATTGAVLDKETNTRYFIKSARNGYAMLRGEYEGVKAMSETLASSTSTLRVPTPIAFGEHESTGQAFALFEYLEFCGGGSNGQYELGVALAKMHQSGTSPNRDTTPFGFHVDNTIGATFQPNLPWHRDWADFWDQHRLGHMLKLTGNAGGLSPDKVAALRKKTRELLSPESRGGDPVLASIVHGDLWGGNKGFCKDNNTDGIAPAIFDPASYYGDREVDVAMTYVFGGFSGDFYDGYNSVWPLSEGHEKRRTVYNLYHILNHDVLFGGSYIRQAQGMIDQILRY</sequence>
<dbReference type="EMBL" id="HBIX01035465">
    <property type="protein sequence ID" value="CAE0730425.1"/>
    <property type="molecule type" value="Transcribed_RNA"/>
</dbReference>
<feature type="transmembrane region" description="Helical" evidence="4">
    <location>
        <begin position="20"/>
        <end position="40"/>
    </location>
</feature>
<dbReference type="EC" id="2.7.1.172" evidence="1"/>
<dbReference type="PANTHER" id="PTHR12149:SF8">
    <property type="entry name" value="PROTEIN-RIBULOSAMINE 3-KINASE"/>
    <property type="match status" value="1"/>
</dbReference>
<dbReference type="Pfam" id="PF03881">
    <property type="entry name" value="Fructosamin_kin"/>
    <property type="match status" value="1"/>
</dbReference>
<dbReference type="InterPro" id="IPR016477">
    <property type="entry name" value="Fructo-/Ketosamine-3-kinase"/>
</dbReference>
<reference evidence="5" key="1">
    <citation type="submission" date="2021-01" db="EMBL/GenBank/DDBJ databases">
        <authorList>
            <person name="Corre E."/>
            <person name="Pelletier E."/>
            <person name="Niang G."/>
            <person name="Scheremetjew M."/>
            <person name="Finn R."/>
            <person name="Kale V."/>
            <person name="Holt S."/>
            <person name="Cochrane G."/>
            <person name="Meng A."/>
            <person name="Brown T."/>
            <person name="Cohen L."/>
        </authorList>
    </citation>
    <scope>NUCLEOTIDE SEQUENCE</scope>
    <source>
        <strain evidence="5">10249 10 AB</strain>
    </source>
</reference>
<evidence type="ECO:0000256" key="1">
    <source>
        <dbReference type="ARBA" id="ARBA00011961"/>
    </source>
</evidence>
<keyword evidence="4" id="KW-1133">Transmembrane helix</keyword>
<evidence type="ECO:0000256" key="4">
    <source>
        <dbReference type="SAM" id="Phobius"/>
    </source>
</evidence>
<dbReference type="GO" id="GO:0102193">
    <property type="term" value="F:protein-ribulosamine 3-kinase activity"/>
    <property type="evidence" value="ECO:0007669"/>
    <property type="project" value="UniProtKB-EC"/>
</dbReference>
<evidence type="ECO:0000313" key="5">
    <source>
        <dbReference type="EMBL" id="CAE0730425.1"/>
    </source>
</evidence>
<protein>
    <recommendedName>
        <fullName evidence="1">protein-ribulosamine 3-kinase</fullName>
        <ecNumber evidence="1">2.7.1.172</ecNumber>
    </recommendedName>
</protein>
<dbReference type="Gene3D" id="3.90.1200.10">
    <property type="match status" value="1"/>
</dbReference>
<organism evidence="5">
    <name type="scientific">Pseudo-nitzschia australis</name>
    <dbReference type="NCBI Taxonomy" id="44445"/>
    <lineage>
        <taxon>Eukaryota</taxon>
        <taxon>Sar</taxon>
        <taxon>Stramenopiles</taxon>
        <taxon>Ochrophyta</taxon>
        <taxon>Bacillariophyta</taxon>
        <taxon>Bacillariophyceae</taxon>
        <taxon>Bacillariophycidae</taxon>
        <taxon>Bacillariales</taxon>
        <taxon>Bacillariaceae</taxon>
        <taxon>Pseudo-nitzschia</taxon>
    </lineage>
</organism>
<accession>A0A7S4AXP1</accession>
<dbReference type="AlphaFoldDB" id="A0A7S4AXP1"/>
<dbReference type="PANTHER" id="PTHR12149">
    <property type="entry name" value="FRUCTOSAMINE 3 KINASE-RELATED PROTEIN"/>
    <property type="match status" value="1"/>
</dbReference>
<keyword evidence="4" id="KW-0472">Membrane</keyword>
<evidence type="ECO:0000256" key="2">
    <source>
        <dbReference type="ARBA" id="ARBA00048655"/>
    </source>
</evidence>
<name>A0A7S4AXP1_9STRA</name>